<feature type="chain" id="PRO_5038507788" description="Lipoprotein LprG" evidence="1">
    <location>
        <begin position="21"/>
        <end position="257"/>
    </location>
</feature>
<evidence type="ECO:0000313" key="2">
    <source>
        <dbReference type="EMBL" id="SEG72603.1"/>
    </source>
</evidence>
<evidence type="ECO:0008006" key="4">
    <source>
        <dbReference type="Google" id="ProtNLM"/>
    </source>
</evidence>
<accession>A0A1H6CIN6</accession>
<keyword evidence="1" id="KW-0732">Signal</keyword>
<dbReference type="RefSeq" id="WP_103939751.1">
    <property type="nucleotide sequence ID" value="NZ_FNVO01000010.1"/>
</dbReference>
<reference evidence="3" key="1">
    <citation type="submission" date="2016-10" db="EMBL/GenBank/DDBJ databases">
        <authorList>
            <person name="Varghese N."/>
            <person name="Submissions S."/>
        </authorList>
    </citation>
    <scope>NUCLEOTIDE SEQUENCE [LARGE SCALE GENOMIC DNA]</scope>
    <source>
        <strain evidence="3">DSM 43163</strain>
    </source>
</reference>
<organism evidence="2 3">
    <name type="scientific">Thermomonospora echinospora</name>
    <dbReference type="NCBI Taxonomy" id="1992"/>
    <lineage>
        <taxon>Bacteria</taxon>
        <taxon>Bacillati</taxon>
        <taxon>Actinomycetota</taxon>
        <taxon>Actinomycetes</taxon>
        <taxon>Streptosporangiales</taxon>
        <taxon>Thermomonosporaceae</taxon>
        <taxon>Thermomonospora</taxon>
    </lineage>
</organism>
<keyword evidence="3" id="KW-1185">Reference proteome</keyword>
<evidence type="ECO:0000256" key="1">
    <source>
        <dbReference type="SAM" id="SignalP"/>
    </source>
</evidence>
<sequence>MGVRKPAVLVMLLLGGLLTAGCDDDGAAAGEPGAASTSAQPTAAVNGVERLTAQEILDRAGQASLAAGSVRMRGGFGKGGLQFRMDVRSSAPDRAMGEVTFGDNSLHLVRIGRTVYMKADDAFWRELGGRAVVDMMSGKYLKATIDDTNLRKLKAFTDHRELLGDALRSTGALTKGTTAMVGWNSVITLKGGDIGNIYVSTVGQPYVLQLEGTEKERLDFSDYGVPVSITPPPPNTVIDADVFKKLGGDIDRFPVEI</sequence>
<proteinExistence type="predicted"/>
<evidence type="ECO:0000313" key="3">
    <source>
        <dbReference type="Proteomes" id="UP000236723"/>
    </source>
</evidence>
<dbReference type="Gene3D" id="2.50.20.20">
    <property type="match status" value="1"/>
</dbReference>
<dbReference type="OrthoDB" id="3470138at2"/>
<dbReference type="Proteomes" id="UP000236723">
    <property type="component" value="Unassembled WGS sequence"/>
</dbReference>
<dbReference type="AlphaFoldDB" id="A0A1H6CIN6"/>
<dbReference type="PROSITE" id="PS51257">
    <property type="entry name" value="PROKAR_LIPOPROTEIN"/>
    <property type="match status" value="1"/>
</dbReference>
<dbReference type="EMBL" id="FNVO01000010">
    <property type="protein sequence ID" value="SEG72603.1"/>
    <property type="molecule type" value="Genomic_DNA"/>
</dbReference>
<name>A0A1H6CIN6_9ACTN</name>
<feature type="signal peptide" evidence="1">
    <location>
        <begin position="1"/>
        <end position="20"/>
    </location>
</feature>
<gene>
    <name evidence="2" type="ORF">SAMN04489712_11018</name>
</gene>
<protein>
    <recommendedName>
        <fullName evidence="4">Lipoprotein LprG</fullName>
    </recommendedName>
</protein>